<accession>A0ABD7ESY9</accession>
<protein>
    <submittedName>
        <fullName evidence="1">DUF4393 domain-containing protein</fullName>
    </submittedName>
</protein>
<sequence>MKEELEMVEKISNSKIIEKIYDDGLSSPVVEVSKIGTDFVKSARLILAPLQIAAAFQDRFEIFLKNLNEKVAEENQIQPPAELTSVCIERMKYIELDNPLWKMFEELLINAVNKNSLSKVHPSFGQIIGQLSPDEALLMYELSKGDFEVSDQMDLNHQANRFENHRVLTSTIPKDKLSNPDAFEIYYAHLESLSLIKWPVIHEEPVYAGERQTGIRRNSRILLTDFGKLFVAACIPESGFNFIS</sequence>
<proteinExistence type="predicted"/>
<reference evidence="1 2" key="1">
    <citation type="journal article" date="2021" name="Front. Microbiol.">
        <title>Prevalence and Genetic Analysis of Chromosomal mcr-3/7 in Aeromonas From U.S. Animal-Derived Samples.</title>
        <authorList>
            <person name="Wang Y."/>
            <person name="Hou N."/>
            <person name="Rasooly R."/>
            <person name="Gu Y."/>
            <person name="He X."/>
        </authorList>
    </citation>
    <scope>NUCLEOTIDE SEQUENCE [LARGE SCALE GENOMIC DNA]</scope>
    <source>
        <strain evidence="1 2">4608</strain>
    </source>
</reference>
<dbReference type="AlphaFoldDB" id="A0ABD7ESY9"/>
<dbReference type="Gene3D" id="3.30.110.190">
    <property type="match status" value="1"/>
</dbReference>
<dbReference type="RefSeq" id="WP_215801924.1">
    <property type="nucleotide sequence ID" value="NZ_CP053881.1"/>
</dbReference>
<name>A0ABD7ESY9_AERJA</name>
<evidence type="ECO:0000313" key="1">
    <source>
        <dbReference type="EMBL" id="QWL64124.1"/>
    </source>
</evidence>
<dbReference type="Proteomes" id="UP000679312">
    <property type="component" value="Chromosome"/>
</dbReference>
<evidence type="ECO:0000313" key="2">
    <source>
        <dbReference type="Proteomes" id="UP000679312"/>
    </source>
</evidence>
<organism evidence="1 2">
    <name type="scientific">Aeromonas jandaei</name>
    <dbReference type="NCBI Taxonomy" id="650"/>
    <lineage>
        <taxon>Bacteria</taxon>
        <taxon>Pseudomonadati</taxon>
        <taxon>Pseudomonadota</taxon>
        <taxon>Gammaproteobacteria</taxon>
        <taxon>Aeromonadales</taxon>
        <taxon>Aeromonadaceae</taxon>
        <taxon>Aeromonas</taxon>
    </lineage>
</organism>
<dbReference type="InterPro" id="IPR025506">
    <property type="entry name" value="Abi_alpha"/>
</dbReference>
<gene>
    <name evidence="1" type="ORF">HQ399_18670</name>
</gene>
<dbReference type="EMBL" id="CP053881">
    <property type="protein sequence ID" value="QWL64124.1"/>
    <property type="molecule type" value="Genomic_DNA"/>
</dbReference>
<dbReference type="Pfam" id="PF14337">
    <property type="entry name" value="Abi_alpha"/>
    <property type="match status" value="1"/>
</dbReference>